<sequence length="327" mass="33370">MGVLESPITWIVVAAVLVVVAILLLVVSAARRRRARRAAAAAAWPPPALEASRPNSDAPWTGPTPVTEERVRVSTRQAVSNLSGRAEAAAATRYAEPDTAPLDVDTIRARLAAELARADAEETPAVTAEEPAAEEPAAEEPAPEEPAPEGPADERPASVSLFRPYAPTVPAVVSATGDHGPHRPRHAALDGSDETGDDTGDAGTGDTAPEAATETTGPDTESAKDRLLGVLLRDPQAAIAALDTRGGDAAEGDVTALLRAGLSPAQVARLVGVEERDLATVVARGLGLLPAADQTGGMTNGENRTDDPGRSWANAASSAGSTTPTTG</sequence>
<feature type="compositionally biased region" description="Acidic residues" evidence="1">
    <location>
        <begin position="131"/>
        <end position="147"/>
    </location>
</feature>
<reference evidence="3 4" key="1">
    <citation type="submission" date="2024-03" db="EMBL/GenBank/DDBJ databases">
        <title>Actinomycetospora sp. OC33-EN07, a novel actinomycete isolated from wild orchid (Aerides multiflora).</title>
        <authorList>
            <person name="Suriyachadkun C."/>
        </authorList>
    </citation>
    <scope>NUCLEOTIDE SEQUENCE [LARGE SCALE GENOMIC DNA]</scope>
    <source>
        <strain evidence="3 4">OC33-EN07</strain>
    </source>
</reference>
<evidence type="ECO:0000313" key="3">
    <source>
        <dbReference type="EMBL" id="MEJ2862627.1"/>
    </source>
</evidence>
<dbReference type="RefSeq" id="WP_337704008.1">
    <property type="nucleotide sequence ID" value="NZ_JBBEGM010000006.1"/>
</dbReference>
<feature type="region of interest" description="Disordered" evidence="1">
    <location>
        <begin position="171"/>
        <end position="222"/>
    </location>
</feature>
<feature type="transmembrane region" description="Helical" evidence="2">
    <location>
        <begin position="6"/>
        <end position="27"/>
    </location>
</feature>
<evidence type="ECO:0000256" key="1">
    <source>
        <dbReference type="SAM" id="MobiDB-lite"/>
    </source>
</evidence>
<organism evidence="3 4">
    <name type="scientific">Actinomycetospora flava</name>
    <dbReference type="NCBI Taxonomy" id="3129232"/>
    <lineage>
        <taxon>Bacteria</taxon>
        <taxon>Bacillati</taxon>
        <taxon>Actinomycetota</taxon>
        <taxon>Actinomycetes</taxon>
        <taxon>Pseudonocardiales</taxon>
        <taxon>Pseudonocardiaceae</taxon>
        <taxon>Actinomycetospora</taxon>
    </lineage>
</organism>
<comment type="caution">
    <text evidence="3">The sequence shown here is derived from an EMBL/GenBank/DDBJ whole genome shotgun (WGS) entry which is preliminary data.</text>
</comment>
<keyword evidence="2" id="KW-0472">Membrane</keyword>
<feature type="compositionally biased region" description="Low complexity" evidence="1">
    <location>
        <begin position="311"/>
        <end position="327"/>
    </location>
</feature>
<accession>A0ABU8M7L0</accession>
<protein>
    <submittedName>
        <fullName evidence="3">Uncharacterized protein</fullName>
    </submittedName>
</protein>
<keyword evidence="4" id="KW-1185">Reference proteome</keyword>
<feature type="region of interest" description="Disordered" evidence="1">
    <location>
        <begin position="291"/>
        <end position="327"/>
    </location>
</feature>
<keyword evidence="2" id="KW-1133">Transmembrane helix</keyword>
<feature type="compositionally biased region" description="Low complexity" evidence="1">
    <location>
        <begin position="204"/>
        <end position="220"/>
    </location>
</feature>
<feature type="region of interest" description="Disordered" evidence="1">
    <location>
        <begin position="118"/>
        <end position="157"/>
    </location>
</feature>
<name>A0ABU8M7L0_9PSEU</name>
<feature type="region of interest" description="Disordered" evidence="1">
    <location>
        <begin position="41"/>
        <end position="68"/>
    </location>
</feature>
<gene>
    <name evidence="3" type="ORF">WCD58_15760</name>
</gene>
<evidence type="ECO:0000313" key="4">
    <source>
        <dbReference type="Proteomes" id="UP001369736"/>
    </source>
</evidence>
<dbReference type="Proteomes" id="UP001369736">
    <property type="component" value="Unassembled WGS sequence"/>
</dbReference>
<keyword evidence="2" id="KW-0812">Transmembrane</keyword>
<evidence type="ECO:0000256" key="2">
    <source>
        <dbReference type="SAM" id="Phobius"/>
    </source>
</evidence>
<dbReference type="EMBL" id="JBBEGM010000006">
    <property type="protein sequence ID" value="MEJ2862627.1"/>
    <property type="molecule type" value="Genomic_DNA"/>
</dbReference>
<proteinExistence type="predicted"/>
<feature type="compositionally biased region" description="Acidic residues" evidence="1">
    <location>
        <begin position="191"/>
        <end position="200"/>
    </location>
</feature>